<name>M7TRI2_EUTLA</name>
<keyword evidence="3 7" id="KW-1133">Transmembrane helix</keyword>
<evidence type="ECO:0000256" key="6">
    <source>
        <dbReference type="SAM" id="MobiDB-lite"/>
    </source>
</evidence>
<feature type="transmembrane region" description="Helical" evidence="7">
    <location>
        <begin position="146"/>
        <end position="171"/>
    </location>
</feature>
<evidence type="ECO:0000256" key="1">
    <source>
        <dbReference type="ARBA" id="ARBA00004141"/>
    </source>
</evidence>
<reference evidence="10" key="1">
    <citation type="journal article" date="2013" name="Genome Announc.">
        <title>Draft genome sequence of the grapevine dieback fungus Eutypa lata UCR-EL1.</title>
        <authorList>
            <person name="Blanco-Ulate B."/>
            <person name="Rolshausen P.E."/>
            <person name="Cantu D."/>
        </authorList>
    </citation>
    <scope>NUCLEOTIDE SEQUENCE [LARGE SCALE GENOMIC DNA]</scope>
    <source>
        <strain evidence="10">UCR-EL1</strain>
    </source>
</reference>
<evidence type="ECO:0000256" key="2">
    <source>
        <dbReference type="ARBA" id="ARBA00022692"/>
    </source>
</evidence>
<dbReference type="InterPro" id="IPR052337">
    <property type="entry name" value="SAT4-like"/>
</dbReference>
<dbReference type="OrthoDB" id="4682787at2759"/>
<feature type="transmembrane region" description="Helical" evidence="7">
    <location>
        <begin position="65"/>
        <end position="86"/>
    </location>
</feature>
<sequence length="394" mass="43359">MAAALDLDGPALAPPDGVTPNFDRVENQNELAIFVLTLCAVIATLCLFLRAYARAWLLRKVGLEEALIVAAYGCFWGTLYPSYAMIETCGYFVHQWNVRLGNMIPTTYWILVFGVCYSVVLPLLKIAILLEWCRMFVPRGNRTKSYFYWGCVGLITLQIVTGVGIVIALNLQCIPHAAIYDFTVAGQCFPLYNIQVTSASIQLFSDVAIFLLPQRVIWELKMSWQKRLGVSIVFGLGLLACISAAFRLAVTVAFGNAADAIFALGPLVFWATAEMTCGFFIICVPSIPKILKDTGVLRKIKRGLGMKTTTKGSKALDRYGGSTHGKGTANTSNTYYKLDEDGVPMENIKATESTERLNDGKLGSNIVRTTRITVTQDSRSDPEANYPPPDTWGK</sequence>
<evidence type="ECO:0000256" key="4">
    <source>
        <dbReference type="ARBA" id="ARBA00023136"/>
    </source>
</evidence>
<feature type="transmembrane region" description="Helical" evidence="7">
    <location>
        <begin position="31"/>
        <end position="53"/>
    </location>
</feature>
<feature type="transmembrane region" description="Helical" evidence="7">
    <location>
        <begin position="232"/>
        <end position="254"/>
    </location>
</feature>
<dbReference type="PANTHER" id="PTHR33048:SF47">
    <property type="entry name" value="INTEGRAL MEMBRANE PROTEIN-RELATED"/>
    <property type="match status" value="1"/>
</dbReference>
<keyword evidence="4 7" id="KW-0472">Membrane</keyword>
<dbReference type="InterPro" id="IPR049326">
    <property type="entry name" value="Rhodopsin_dom_fungi"/>
</dbReference>
<dbReference type="HOGENOM" id="CLU_028200_12_4_1"/>
<comment type="subcellular location">
    <subcellularLocation>
        <location evidence="1">Membrane</location>
        <topology evidence="1">Multi-pass membrane protein</topology>
    </subcellularLocation>
</comment>
<dbReference type="eggNOG" id="ENOG502SKND">
    <property type="taxonomic scope" value="Eukaryota"/>
</dbReference>
<dbReference type="EMBL" id="KB706111">
    <property type="protein sequence ID" value="EMR69280.1"/>
    <property type="molecule type" value="Genomic_DNA"/>
</dbReference>
<feature type="transmembrane region" description="Helical" evidence="7">
    <location>
        <begin position="191"/>
        <end position="212"/>
    </location>
</feature>
<dbReference type="KEGG" id="ela:UCREL1_3716"/>
<dbReference type="Proteomes" id="UP000012174">
    <property type="component" value="Unassembled WGS sequence"/>
</dbReference>
<dbReference type="Pfam" id="PF20684">
    <property type="entry name" value="Fung_rhodopsin"/>
    <property type="match status" value="1"/>
</dbReference>
<gene>
    <name evidence="9" type="ORF">UCREL1_3716</name>
</gene>
<evidence type="ECO:0000256" key="3">
    <source>
        <dbReference type="ARBA" id="ARBA00022989"/>
    </source>
</evidence>
<proteinExistence type="inferred from homology"/>
<dbReference type="AlphaFoldDB" id="M7TRI2"/>
<keyword evidence="2 7" id="KW-0812">Transmembrane</keyword>
<protein>
    <recommendedName>
        <fullName evidence="8">Rhodopsin domain-containing protein</fullName>
    </recommendedName>
</protein>
<evidence type="ECO:0000313" key="10">
    <source>
        <dbReference type="Proteomes" id="UP000012174"/>
    </source>
</evidence>
<evidence type="ECO:0000256" key="5">
    <source>
        <dbReference type="ARBA" id="ARBA00038359"/>
    </source>
</evidence>
<feature type="compositionally biased region" description="Pro residues" evidence="6">
    <location>
        <begin position="385"/>
        <end position="394"/>
    </location>
</feature>
<evidence type="ECO:0000259" key="8">
    <source>
        <dbReference type="Pfam" id="PF20684"/>
    </source>
</evidence>
<feature type="transmembrane region" description="Helical" evidence="7">
    <location>
        <begin position="106"/>
        <end position="126"/>
    </location>
</feature>
<dbReference type="PANTHER" id="PTHR33048">
    <property type="entry name" value="PTH11-LIKE INTEGRAL MEMBRANE PROTEIN (AFU_ORTHOLOGUE AFUA_5G11245)"/>
    <property type="match status" value="1"/>
</dbReference>
<feature type="region of interest" description="Disordered" evidence="6">
    <location>
        <begin position="372"/>
        <end position="394"/>
    </location>
</feature>
<feature type="transmembrane region" description="Helical" evidence="7">
    <location>
        <begin position="260"/>
        <end position="284"/>
    </location>
</feature>
<comment type="similarity">
    <text evidence="5">Belongs to the SAT4 family.</text>
</comment>
<dbReference type="OMA" id="CDIAIFL"/>
<feature type="domain" description="Rhodopsin" evidence="8">
    <location>
        <begin position="49"/>
        <end position="292"/>
    </location>
</feature>
<organism evidence="9 10">
    <name type="scientific">Eutypa lata (strain UCR-EL1)</name>
    <name type="common">Grapevine dieback disease fungus</name>
    <name type="synonym">Eutypa armeniacae</name>
    <dbReference type="NCBI Taxonomy" id="1287681"/>
    <lineage>
        <taxon>Eukaryota</taxon>
        <taxon>Fungi</taxon>
        <taxon>Dikarya</taxon>
        <taxon>Ascomycota</taxon>
        <taxon>Pezizomycotina</taxon>
        <taxon>Sordariomycetes</taxon>
        <taxon>Xylariomycetidae</taxon>
        <taxon>Xylariales</taxon>
        <taxon>Diatrypaceae</taxon>
        <taxon>Eutypa</taxon>
    </lineage>
</organism>
<accession>M7TRI2</accession>
<evidence type="ECO:0000256" key="7">
    <source>
        <dbReference type="SAM" id="Phobius"/>
    </source>
</evidence>
<dbReference type="GO" id="GO:0016020">
    <property type="term" value="C:membrane"/>
    <property type="evidence" value="ECO:0007669"/>
    <property type="project" value="UniProtKB-SubCell"/>
</dbReference>
<keyword evidence="10" id="KW-1185">Reference proteome</keyword>
<evidence type="ECO:0000313" key="9">
    <source>
        <dbReference type="EMBL" id="EMR69280.1"/>
    </source>
</evidence>